<proteinExistence type="predicted"/>
<dbReference type="Proteomes" id="UP000190367">
    <property type="component" value="Unassembled WGS sequence"/>
</dbReference>
<dbReference type="InterPro" id="IPR050834">
    <property type="entry name" value="Glycosyltransf_2"/>
</dbReference>
<feature type="domain" description="Glycosyltransferase 2-like" evidence="2">
    <location>
        <begin position="9"/>
        <end position="128"/>
    </location>
</feature>
<dbReference type="SUPFAM" id="SSF53448">
    <property type="entry name" value="Nucleotide-diphospho-sugar transferases"/>
    <property type="match status" value="1"/>
</dbReference>
<sequence length="272" mass="30933">MLATTSTISLLISTYNWPAALALCLNSIKSQTILPNEVIIADDGSREDTRELINSIRNDFPVPLIHVWQEDKGFRLAQIRNKGIAQSTSEYIIQIDGDLILDKHFVEDHRNLAEPGYFITGSRALLSSSVTDRLLQAHEININYRATPFSHLFNALRFPALSRFLSKRYKVGGRHKYYVKGCNMSFWKKDLLTVNGYDENFTGWGMEDNDIAVRLLNAGVQKKFIKMGGVAYHLYHRENSRGKHQENMILVKAAVSSKKIKADKGILEYLIN</sequence>
<dbReference type="OrthoDB" id="9801954at2"/>
<accession>A0A1T4R7L9</accession>
<feature type="domain" description="Galactosyltransferase C-terminal" evidence="3">
    <location>
        <begin position="180"/>
        <end position="236"/>
    </location>
</feature>
<protein>
    <submittedName>
        <fullName evidence="4">Glycosyltransferase involved in cell wall bisynthesis</fullName>
    </submittedName>
</protein>
<dbReference type="InterPro" id="IPR001173">
    <property type="entry name" value="Glyco_trans_2-like"/>
</dbReference>
<keyword evidence="1 4" id="KW-0808">Transferase</keyword>
<dbReference type="Pfam" id="PF00535">
    <property type="entry name" value="Glycos_transf_2"/>
    <property type="match status" value="1"/>
</dbReference>
<name>A0A1T4R7L9_9BACT</name>
<reference evidence="5" key="1">
    <citation type="submission" date="2017-02" db="EMBL/GenBank/DDBJ databases">
        <authorList>
            <person name="Varghese N."/>
            <person name="Submissions S."/>
        </authorList>
    </citation>
    <scope>NUCLEOTIDE SEQUENCE [LARGE SCALE GENOMIC DNA]</scope>
    <source>
        <strain evidence="5">DSM 22224</strain>
    </source>
</reference>
<dbReference type="AlphaFoldDB" id="A0A1T4R7L9"/>
<keyword evidence="5" id="KW-1185">Reference proteome</keyword>
<dbReference type="CDD" id="cd06420">
    <property type="entry name" value="GT2_Chondriotin_Pol_N"/>
    <property type="match status" value="1"/>
</dbReference>
<organism evidence="4 5">
    <name type="scientific">Chitinophaga eiseniae</name>
    <dbReference type="NCBI Taxonomy" id="634771"/>
    <lineage>
        <taxon>Bacteria</taxon>
        <taxon>Pseudomonadati</taxon>
        <taxon>Bacteroidota</taxon>
        <taxon>Chitinophagia</taxon>
        <taxon>Chitinophagales</taxon>
        <taxon>Chitinophagaceae</taxon>
        <taxon>Chitinophaga</taxon>
    </lineage>
</organism>
<evidence type="ECO:0000313" key="4">
    <source>
        <dbReference type="EMBL" id="SKA12080.1"/>
    </source>
</evidence>
<dbReference type="PANTHER" id="PTHR43685">
    <property type="entry name" value="GLYCOSYLTRANSFERASE"/>
    <property type="match status" value="1"/>
</dbReference>
<gene>
    <name evidence="4" type="ORF">SAMN04488128_102926</name>
</gene>
<evidence type="ECO:0000256" key="1">
    <source>
        <dbReference type="ARBA" id="ARBA00022679"/>
    </source>
</evidence>
<dbReference type="InterPro" id="IPR029044">
    <property type="entry name" value="Nucleotide-diphossugar_trans"/>
</dbReference>
<dbReference type="STRING" id="634771.SAMN04488128_102926"/>
<evidence type="ECO:0000259" key="3">
    <source>
        <dbReference type="Pfam" id="PF02709"/>
    </source>
</evidence>
<dbReference type="Gene3D" id="3.90.550.10">
    <property type="entry name" value="Spore Coat Polysaccharide Biosynthesis Protein SpsA, Chain A"/>
    <property type="match status" value="1"/>
</dbReference>
<dbReference type="Pfam" id="PF02709">
    <property type="entry name" value="Glyco_transf_7C"/>
    <property type="match status" value="1"/>
</dbReference>
<dbReference type="PANTHER" id="PTHR43685:SF3">
    <property type="entry name" value="SLR2126 PROTEIN"/>
    <property type="match status" value="1"/>
</dbReference>
<evidence type="ECO:0000313" key="5">
    <source>
        <dbReference type="Proteomes" id="UP000190367"/>
    </source>
</evidence>
<dbReference type="EMBL" id="FUWZ01000002">
    <property type="protein sequence ID" value="SKA12080.1"/>
    <property type="molecule type" value="Genomic_DNA"/>
</dbReference>
<dbReference type="RefSeq" id="WP_078669425.1">
    <property type="nucleotide sequence ID" value="NZ_FUWZ01000002.1"/>
</dbReference>
<evidence type="ECO:0000259" key="2">
    <source>
        <dbReference type="Pfam" id="PF00535"/>
    </source>
</evidence>
<dbReference type="InterPro" id="IPR027791">
    <property type="entry name" value="Galactosyl_T_C"/>
</dbReference>
<dbReference type="GO" id="GO:0016740">
    <property type="term" value="F:transferase activity"/>
    <property type="evidence" value="ECO:0007669"/>
    <property type="project" value="UniProtKB-KW"/>
</dbReference>